<dbReference type="OrthoDB" id="418905at2759"/>
<reference evidence="2" key="1">
    <citation type="submission" date="2020-06" db="EMBL/GenBank/DDBJ databases">
        <authorList>
            <consortium name="Plant Systems Biology data submission"/>
        </authorList>
    </citation>
    <scope>NUCLEOTIDE SEQUENCE</scope>
    <source>
        <strain evidence="2">D6</strain>
    </source>
</reference>
<dbReference type="AlphaFoldDB" id="A0A9N8EGE2"/>
<organism evidence="2 3">
    <name type="scientific">Seminavis robusta</name>
    <dbReference type="NCBI Taxonomy" id="568900"/>
    <lineage>
        <taxon>Eukaryota</taxon>
        <taxon>Sar</taxon>
        <taxon>Stramenopiles</taxon>
        <taxon>Ochrophyta</taxon>
        <taxon>Bacillariophyta</taxon>
        <taxon>Bacillariophyceae</taxon>
        <taxon>Bacillariophycidae</taxon>
        <taxon>Naviculales</taxon>
        <taxon>Naviculaceae</taxon>
        <taxon>Seminavis</taxon>
    </lineage>
</organism>
<proteinExistence type="predicted"/>
<evidence type="ECO:0000313" key="3">
    <source>
        <dbReference type="Proteomes" id="UP001153069"/>
    </source>
</evidence>
<dbReference type="PANTHER" id="PTHR13132">
    <property type="entry name" value="ALPHA- 1,6 -FUCOSYLTRANSFERASE"/>
    <property type="match status" value="1"/>
</dbReference>
<name>A0A9N8EGE2_9STRA</name>
<sequence>MCLQPEDHGEIVPLTAELPMTIKDTEEGSPQKSPSASAGLCTTRYLLLVFLNVCIAVVVLYVNLVRTGPCGGVEKVKDFDEAGMEEPTAGTAVDNLSSSTFSEEDAAIEATTTTTPPQVNYVDYILGNKMTNVCLVQGSGLCSQIMNIMGQKILFGDKGRGFIVDDTHYNYRWKDGKTGVLHGFFTPQFPVLREGEWDSIIRPRFHTPPMGQVVGAVGMTGDYRDREQQMEVQWCPGEGYRGFFPPIYGTEGEEVYNRFAKETCDNFQFNDQAKQEIKAVMDENNIPDIRHTKSVAFHVRRGDKLIGESAAYPGSDYVDKLLEVAKRDKTRIDDCFITSDDYAAIDEIKQSLKEKKVRCKIHTVTKDTEHGSDFRRERNGPADYESTIEFLTEVSLMSDATYFIGTFNSNVGSVASLMRKCHYPDAPHYSNSYGVDRDVWYYRLH</sequence>
<accession>A0A9N8EGE2</accession>
<protein>
    <submittedName>
        <fullName evidence="2">Uncharacterized protein</fullName>
    </submittedName>
</protein>
<evidence type="ECO:0000313" key="2">
    <source>
        <dbReference type="EMBL" id="CAB9518669.1"/>
    </source>
</evidence>
<dbReference type="Gene3D" id="3.40.50.11350">
    <property type="match status" value="1"/>
</dbReference>
<keyword evidence="1" id="KW-0812">Transmembrane</keyword>
<comment type="caution">
    <text evidence="2">The sequence shown here is derived from an EMBL/GenBank/DDBJ whole genome shotgun (WGS) entry which is preliminary data.</text>
</comment>
<feature type="transmembrane region" description="Helical" evidence="1">
    <location>
        <begin position="45"/>
        <end position="64"/>
    </location>
</feature>
<dbReference type="GO" id="GO:0006487">
    <property type="term" value="P:protein N-linked glycosylation"/>
    <property type="evidence" value="ECO:0007669"/>
    <property type="project" value="TreeGrafter"/>
</dbReference>
<dbReference type="EMBL" id="CAICTM010000951">
    <property type="protein sequence ID" value="CAB9518669.1"/>
    <property type="molecule type" value="Genomic_DNA"/>
</dbReference>
<evidence type="ECO:0000256" key="1">
    <source>
        <dbReference type="SAM" id="Phobius"/>
    </source>
</evidence>
<gene>
    <name evidence="2" type="ORF">SEMRO_953_G224160.1</name>
</gene>
<keyword evidence="1" id="KW-1133">Transmembrane helix</keyword>
<dbReference type="PANTHER" id="PTHR13132:SF29">
    <property type="entry name" value="ALPHA-(1,6)-FUCOSYLTRANSFERASE"/>
    <property type="match status" value="1"/>
</dbReference>
<keyword evidence="3" id="KW-1185">Reference proteome</keyword>
<dbReference type="Proteomes" id="UP001153069">
    <property type="component" value="Unassembled WGS sequence"/>
</dbReference>
<keyword evidence="1" id="KW-0472">Membrane</keyword>
<dbReference type="GO" id="GO:0046921">
    <property type="term" value="F:alpha-(1-&gt;6)-fucosyltransferase activity"/>
    <property type="evidence" value="ECO:0007669"/>
    <property type="project" value="TreeGrafter"/>
</dbReference>